<organismHost>
    <name type="scientific">Homo sapiens</name>
    <name type="common">Human</name>
    <dbReference type="NCBI Taxonomy" id="9606"/>
</organismHost>
<evidence type="ECO:0000313" key="1">
    <source>
        <dbReference type="EMBL" id="AHB20106.1"/>
    </source>
</evidence>
<gene>
    <name evidence="1" type="primary">UL150A</name>
</gene>
<name>V9PV05_HCMV</name>
<dbReference type="Proteomes" id="UP000132954">
    <property type="component" value="Segment"/>
</dbReference>
<proteinExistence type="predicted"/>
<accession>V9PV05</accession>
<evidence type="ECO:0000313" key="2">
    <source>
        <dbReference type="Proteomes" id="UP000132954"/>
    </source>
</evidence>
<reference evidence="1 2" key="1">
    <citation type="journal article" date="2014" name="PLoS ONE">
        <title>A method enabling high-throughput sequencing of human cytomegalovirus complete genomes from clinical isolates.</title>
        <authorList>
            <person name="Sijmons S."/>
            <person name="Thys K."/>
            <person name="Corthout M."/>
            <person name="Van Damme E."/>
            <person name="Van Loock M."/>
            <person name="Bollen S."/>
            <person name="Baguet S."/>
            <person name="Aerssens J."/>
            <person name="Van Ranst M."/>
            <person name="Maes P."/>
        </authorList>
    </citation>
    <scope>NUCLEOTIDE SEQUENCE [LARGE SCALE GENOMIC DNA]</scope>
    <source>
        <strain evidence="1">BE/27/2010</strain>
    </source>
</reference>
<sequence>MASCSPPRRVPPDLLVSSELRRRNIWRRVTCVTGECGSPAVTTAVSSTRVRPAVLCGKAPVSETVDEKENAAATAGGGGVNAAVDVRRCEYSETVVRQKLDPAGNDSRCVVAAADSSTDSDGKSISTGVQVVDHDEDIIAPQSLWCTAFKEALWDVALLEVPRWAWQGWKRWRNSESGRRWSVGSASASSLSDLAGEAVGELVGSVVAYVILERLWLAARGWVCETGVEAEEAMSRRRQRMLWRMFSRGGDGECSRRCSVEMMACEEESAVL</sequence>
<organism evidence="1 2">
    <name type="scientific">Human cytomegalovirus</name>
    <name type="common">HHV-5</name>
    <name type="synonym">Human herpesvirus 5</name>
    <dbReference type="NCBI Taxonomy" id="10359"/>
    <lineage>
        <taxon>Viruses</taxon>
        <taxon>Duplodnaviria</taxon>
        <taxon>Heunggongvirae</taxon>
        <taxon>Peploviricota</taxon>
        <taxon>Herviviricetes</taxon>
        <taxon>Herpesvirales</taxon>
        <taxon>Orthoherpesviridae</taxon>
        <taxon>Betaherpesvirinae</taxon>
        <taxon>Cytomegalovirus</taxon>
        <taxon>Cytomegalovirus humanbeta5</taxon>
    </lineage>
</organism>
<protein>
    <submittedName>
        <fullName evidence="1">Protein UL150A</fullName>
    </submittedName>
</protein>
<dbReference type="EMBL" id="KC519323">
    <property type="protein sequence ID" value="AHB20106.1"/>
    <property type="molecule type" value="Genomic_DNA"/>
</dbReference>